<dbReference type="SUPFAM" id="SSF55874">
    <property type="entry name" value="ATPase domain of HSP90 chaperone/DNA topoisomerase II/histidine kinase"/>
    <property type="match status" value="1"/>
</dbReference>
<dbReference type="Pfam" id="PF00512">
    <property type="entry name" value="HisKA"/>
    <property type="match status" value="1"/>
</dbReference>
<feature type="domain" description="Histidine kinase" evidence="6">
    <location>
        <begin position="953"/>
        <end position="1180"/>
    </location>
</feature>
<reference evidence="7 8" key="1">
    <citation type="submission" date="2019-01" db="EMBL/GenBank/DDBJ databases">
        <title>Spirosoma flava sp. nov., a propanil-degrading bacterium isolated from herbicide-contaminated soil.</title>
        <authorList>
            <person name="Zhang L."/>
            <person name="Jiang J.-D."/>
        </authorList>
    </citation>
    <scope>NUCLEOTIDE SEQUENCE [LARGE SCALE GENOMIC DNA]</scope>
    <source>
        <strain evidence="7 8">TY50</strain>
    </source>
</reference>
<evidence type="ECO:0000256" key="5">
    <source>
        <dbReference type="ARBA" id="ARBA00022777"/>
    </source>
</evidence>
<dbReference type="InterPro" id="IPR013656">
    <property type="entry name" value="PAS_4"/>
</dbReference>
<dbReference type="InterPro" id="IPR052162">
    <property type="entry name" value="Sensor_kinase/Photoreceptor"/>
</dbReference>
<dbReference type="Gene3D" id="3.30.565.10">
    <property type="entry name" value="Histidine kinase-like ATPase, C-terminal domain"/>
    <property type="match status" value="1"/>
</dbReference>
<dbReference type="RefSeq" id="WP_129600491.1">
    <property type="nucleotide sequence ID" value="NZ_SBLB01000001.1"/>
</dbReference>
<dbReference type="Gene3D" id="3.30.450.20">
    <property type="entry name" value="PAS domain"/>
    <property type="match status" value="7"/>
</dbReference>
<dbReference type="InterPro" id="IPR003594">
    <property type="entry name" value="HATPase_dom"/>
</dbReference>
<evidence type="ECO:0000256" key="3">
    <source>
        <dbReference type="ARBA" id="ARBA00022553"/>
    </source>
</evidence>
<evidence type="ECO:0000313" key="8">
    <source>
        <dbReference type="Proteomes" id="UP000290407"/>
    </source>
</evidence>
<dbReference type="InterPro" id="IPR036097">
    <property type="entry name" value="HisK_dim/P_sf"/>
</dbReference>
<dbReference type="Pfam" id="PF08448">
    <property type="entry name" value="PAS_4"/>
    <property type="match status" value="2"/>
</dbReference>
<keyword evidence="4" id="KW-0808">Transferase</keyword>
<evidence type="ECO:0000313" key="7">
    <source>
        <dbReference type="EMBL" id="RYC71610.1"/>
    </source>
</evidence>
<dbReference type="InterPro" id="IPR000014">
    <property type="entry name" value="PAS"/>
</dbReference>
<keyword evidence="3" id="KW-0597">Phosphoprotein</keyword>
<dbReference type="Pfam" id="PF13188">
    <property type="entry name" value="PAS_8"/>
    <property type="match status" value="1"/>
</dbReference>
<dbReference type="Pfam" id="PF02518">
    <property type="entry name" value="HATPase_c"/>
    <property type="match status" value="1"/>
</dbReference>
<dbReference type="SMART" id="SM00387">
    <property type="entry name" value="HATPase_c"/>
    <property type="match status" value="1"/>
</dbReference>
<dbReference type="AlphaFoldDB" id="A0A4Q2UUW7"/>
<evidence type="ECO:0000256" key="4">
    <source>
        <dbReference type="ARBA" id="ARBA00022679"/>
    </source>
</evidence>
<dbReference type="Pfam" id="PF13426">
    <property type="entry name" value="PAS_9"/>
    <property type="match status" value="1"/>
</dbReference>
<dbReference type="SUPFAM" id="SSF47384">
    <property type="entry name" value="Homodimeric domain of signal transducing histidine kinase"/>
    <property type="match status" value="1"/>
</dbReference>
<accession>A0A4Q2UUW7</accession>
<keyword evidence="5" id="KW-0418">Kinase</keyword>
<organism evidence="7 8">
    <name type="scientific">Spirosoma sordidisoli</name>
    <dbReference type="NCBI Taxonomy" id="2502893"/>
    <lineage>
        <taxon>Bacteria</taxon>
        <taxon>Pseudomonadati</taxon>
        <taxon>Bacteroidota</taxon>
        <taxon>Cytophagia</taxon>
        <taxon>Cytophagales</taxon>
        <taxon>Cytophagaceae</taxon>
        <taxon>Spirosoma</taxon>
    </lineage>
</organism>
<dbReference type="InterPro" id="IPR003661">
    <property type="entry name" value="HisK_dim/P_dom"/>
</dbReference>
<dbReference type="SMART" id="SM00388">
    <property type="entry name" value="HisKA"/>
    <property type="match status" value="1"/>
</dbReference>
<dbReference type="EC" id="2.7.13.3" evidence="2"/>
<dbReference type="GO" id="GO:0000155">
    <property type="term" value="F:phosphorelay sensor kinase activity"/>
    <property type="evidence" value="ECO:0007669"/>
    <property type="project" value="InterPro"/>
</dbReference>
<proteinExistence type="predicted"/>
<dbReference type="EMBL" id="SBLB01000001">
    <property type="protein sequence ID" value="RYC71610.1"/>
    <property type="molecule type" value="Genomic_DNA"/>
</dbReference>
<dbReference type="PANTHER" id="PTHR43304:SF1">
    <property type="entry name" value="PAC DOMAIN-CONTAINING PROTEIN"/>
    <property type="match status" value="1"/>
</dbReference>
<evidence type="ECO:0000256" key="2">
    <source>
        <dbReference type="ARBA" id="ARBA00012438"/>
    </source>
</evidence>
<evidence type="ECO:0000256" key="1">
    <source>
        <dbReference type="ARBA" id="ARBA00000085"/>
    </source>
</evidence>
<dbReference type="PRINTS" id="PR00344">
    <property type="entry name" value="BCTRLSENSOR"/>
</dbReference>
<gene>
    <name evidence="7" type="ORF">EQG79_05590</name>
</gene>
<dbReference type="InterPro" id="IPR036890">
    <property type="entry name" value="HATPase_C_sf"/>
</dbReference>
<dbReference type="CDD" id="cd00082">
    <property type="entry name" value="HisKA"/>
    <property type="match status" value="1"/>
</dbReference>
<dbReference type="CDD" id="cd00130">
    <property type="entry name" value="PAS"/>
    <property type="match status" value="1"/>
</dbReference>
<dbReference type="PROSITE" id="PS50109">
    <property type="entry name" value="HIS_KIN"/>
    <property type="match status" value="1"/>
</dbReference>
<keyword evidence="8" id="KW-1185">Reference proteome</keyword>
<sequence>MLTDSTDHQSLAELTEQLDGILNASLNGIITYESVRDQTGQIIDFKFIRLNKAAKRMLGLTDAVIGEPMLDQLPGVKEGGLFDIFVQVVDTGEPARFETPYPDGDQLLWYDMAVVKLADGFVITFNDITLARQNQQALEEQSRASKRQADLLNSVLDSSASGIKALEAVRDEAGRVDYFKVIAINKVGAALRGKSVGDLVGKRASDVFPGIREHGLFDQYVRVTETREPHRFETWYELDGHGIWLDITLSPFYDGLVVTYTDVTEQHQAAVQKERQANFLNKLLDASSNGIVAERAIRNAEGDIVDFLVLSANQQAATISQSTVDALVGQRDLELHPNLRESGLFDAFVKTIETGQPQVVETYYDDGRLSQWLNVNTRKLADEELVITFSNVSAEKYAQLALEQAAAANKAQAELMHTMLDGAINGVLLLEPIREPATGNEPGAVVDFRILAANRAVEQLTGADPVQAIGRTMQDVYPGYRQAGFFALYCETLATGEQRRAENYYEDEVLKGWFEVSSVRQGEQVVLTFANTTEVRRAQQALKQAAADLQAVIDRSPTGIFVFSPVYDEAGRHVDFRFKTINRMVAAMVGQTPEVLTGAIASAWFTSYRETGLFERYRYTFDTGEEQRFSIHYDVDGFDLWFDVHAMKFGQDVLVTFTNFTDLKQAQLAVERQAAETKRQADLLDSVLNSSNSGIMSFEAIRNEEGAIVDFGYVTVNQASEQLVGYPVDFIKRHTLLNLFPGNVESGLFAMYVNTTETGEPTRTELHYNHDGLDFWIDVSAQKLGDGFVVTFSDVSAVKRASQLIERSAVELQTVIDTSQTGIFLFSPVHDKSGQVVDFRFRVANRQLASYVGQDPAAVVGALGSTWFPGYQSNGLFDAYHKTYVTGEPQRFDFHYNTDGIDVWLDILTTKMGDEVLVTFGDYTPLKLLQQQLQASVVDLQRSNRNLEQFAYVASHDLQEPLRKIQAFGDIIQTKYVGVMDAEGVDMIRRMQSAAARMQVLIKDVLAYSRVATKREEVEPVELNPLIDDVLIDLETAIADKRAHIQVHPLPTVPGDGLQLRQLFQNLVSNSLKFTRPDQMPEVIITGQMVRGKHAGLPVSVADEGRWFCRIDVSDNGIGFDPRQADRIFQVFQRLHGRSEYQGTGIGLAIVQKVVENHHGYIQADGRPGQGATFSILLPA</sequence>
<dbReference type="InterPro" id="IPR035965">
    <property type="entry name" value="PAS-like_dom_sf"/>
</dbReference>
<comment type="catalytic activity">
    <reaction evidence="1">
        <text>ATP + protein L-histidine = ADP + protein N-phospho-L-histidine.</text>
        <dbReference type="EC" id="2.7.13.3"/>
    </reaction>
</comment>
<dbReference type="PANTHER" id="PTHR43304">
    <property type="entry name" value="PHYTOCHROME-LIKE PROTEIN CPH1"/>
    <property type="match status" value="1"/>
</dbReference>
<protein>
    <recommendedName>
        <fullName evidence="2">histidine kinase</fullName>
        <ecNumber evidence="2">2.7.13.3</ecNumber>
    </recommendedName>
</protein>
<dbReference type="InterPro" id="IPR004358">
    <property type="entry name" value="Sig_transdc_His_kin-like_C"/>
</dbReference>
<dbReference type="Proteomes" id="UP000290407">
    <property type="component" value="Unassembled WGS sequence"/>
</dbReference>
<comment type="caution">
    <text evidence="7">The sequence shown here is derived from an EMBL/GenBank/DDBJ whole genome shotgun (WGS) entry which is preliminary data.</text>
</comment>
<dbReference type="InterPro" id="IPR005467">
    <property type="entry name" value="His_kinase_dom"/>
</dbReference>
<evidence type="ECO:0000259" key="6">
    <source>
        <dbReference type="PROSITE" id="PS50109"/>
    </source>
</evidence>
<dbReference type="SUPFAM" id="SSF55785">
    <property type="entry name" value="PYP-like sensor domain (PAS domain)"/>
    <property type="match status" value="7"/>
</dbReference>
<name>A0A4Q2UUW7_9BACT</name>
<dbReference type="Gene3D" id="1.10.287.130">
    <property type="match status" value="1"/>
</dbReference>